<feature type="domain" description="Ig-like" evidence="9">
    <location>
        <begin position="153"/>
        <end position="232"/>
    </location>
</feature>
<evidence type="ECO:0000256" key="6">
    <source>
        <dbReference type="ARBA" id="ARBA00023157"/>
    </source>
</evidence>
<dbReference type="STRING" id="8005.ENSEEEP00000014589"/>
<name>A0A4W4ERT8_ELEEL</name>
<dbReference type="InterPro" id="IPR036179">
    <property type="entry name" value="Ig-like_dom_sf"/>
</dbReference>
<keyword evidence="8" id="KW-0812">Transmembrane</keyword>
<dbReference type="SUPFAM" id="SSF48726">
    <property type="entry name" value="Immunoglobulin"/>
    <property type="match status" value="2"/>
</dbReference>
<reference evidence="11" key="2">
    <citation type="journal article" date="2017" name="Sci. Adv.">
        <title>A tail of two voltages: Proteomic comparison of the three electric organs of the electric eel.</title>
        <authorList>
            <person name="Traeger L.L."/>
            <person name="Sabat G."/>
            <person name="Barrett-Wilt G.A."/>
            <person name="Wells G.B."/>
            <person name="Sussman M.R."/>
        </authorList>
    </citation>
    <scope>NUCLEOTIDE SEQUENCE [LARGE SCALE GENOMIC DNA]</scope>
</reference>
<evidence type="ECO:0000313" key="11">
    <source>
        <dbReference type="Proteomes" id="UP000314983"/>
    </source>
</evidence>
<dbReference type="InterPro" id="IPR003599">
    <property type="entry name" value="Ig_sub"/>
</dbReference>
<dbReference type="SMART" id="SM00409">
    <property type="entry name" value="IG"/>
    <property type="match status" value="2"/>
</dbReference>
<dbReference type="PANTHER" id="PTHR19433">
    <property type="entry name" value="T-CELL RECEPTOR ALPHA CHAIN V REGION-RELATED"/>
    <property type="match status" value="1"/>
</dbReference>
<dbReference type="InterPro" id="IPR007110">
    <property type="entry name" value="Ig-like_dom"/>
</dbReference>
<dbReference type="PROSITE" id="PS50835">
    <property type="entry name" value="IG_LIKE"/>
    <property type="match status" value="2"/>
</dbReference>
<dbReference type="InterPro" id="IPR052051">
    <property type="entry name" value="TCR_complex_component"/>
</dbReference>
<evidence type="ECO:0000256" key="7">
    <source>
        <dbReference type="ARBA" id="ARBA00023180"/>
    </source>
</evidence>
<keyword evidence="6" id="KW-1015">Disulfide bond</keyword>
<organism evidence="10 11">
    <name type="scientific">Electrophorus electricus</name>
    <name type="common">Electric eel</name>
    <name type="synonym">Gymnotus electricus</name>
    <dbReference type="NCBI Taxonomy" id="8005"/>
    <lineage>
        <taxon>Eukaryota</taxon>
        <taxon>Metazoa</taxon>
        <taxon>Chordata</taxon>
        <taxon>Craniata</taxon>
        <taxon>Vertebrata</taxon>
        <taxon>Euteleostomi</taxon>
        <taxon>Actinopterygii</taxon>
        <taxon>Neopterygii</taxon>
        <taxon>Teleostei</taxon>
        <taxon>Ostariophysi</taxon>
        <taxon>Gymnotiformes</taxon>
        <taxon>Gymnotoidei</taxon>
        <taxon>Gymnotidae</taxon>
        <taxon>Electrophorus</taxon>
    </lineage>
</organism>
<dbReference type="GeneTree" id="ENSGT01030000234530"/>
<dbReference type="Gene3D" id="2.60.40.10">
    <property type="entry name" value="Immunoglobulins"/>
    <property type="match status" value="2"/>
</dbReference>
<protein>
    <recommendedName>
        <fullName evidence="9">Ig-like domain-containing protein</fullName>
    </recommendedName>
</protein>
<dbReference type="GO" id="GO:0009617">
    <property type="term" value="P:response to bacterium"/>
    <property type="evidence" value="ECO:0007669"/>
    <property type="project" value="TreeGrafter"/>
</dbReference>
<sequence length="340" mass="38541">FEHKWIVFILASNYHGRTQKVLNQDSTLLYVNEGDNITVTCLYQSDIDMHFSWYKHKFSQKPELIATIYKYDTKATFYDGFKNNARFTLVIGKDRNYLVITELEVSDSATYYCGNAQSNIVEFGKATKLTVKASQSHSLSVLQQPVLEPVHPGNSVTLQCTVLTENYAGGHSVYWFRHDSGESLPGIIHTHGDISDKCKNSSKARSPTQSCVYELPVENLRLSDAGAYYCAVAICGEIIFGNGTKLDIKVHLIKVCLLLKFGLYCFINSPFYVGKYFGFFKFLFFTIIPENCTSWNSTILALATSNIICVSVIVILGRLLCKHWLQSKTNFKLHNFQKDF</sequence>
<evidence type="ECO:0000256" key="5">
    <source>
        <dbReference type="ARBA" id="ARBA00023136"/>
    </source>
</evidence>
<keyword evidence="4" id="KW-0391">Immunity</keyword>
<evidence type="ECO:0000256" key="1">
    <source>
        <dbReference type="ARBA" id="ARBA00004236"/>
    </source>
</evidence>
<reference evidence="10" key="3">
    <citation type="submission" date="2020-05" db="EMBL/GenBank/DDBJ databases">
        <title>Electrophorus electricus (electric eel) genome, fEleEle1, primary haplotype.</title>
        <authorList>
            <person name="Myers G."/>
            <person name="Meyer A."/>
            <person name="Fedrigo O."/>
            <person name="Formenti G."/>
            <person name="Rhie A."/>
            <person name="Tracey A."/>
            <person name="Sims Y."/>
            <person name="Jarvis E.D."/>
        </authorList>
    </citation>
    <scope>NUCLEOTIDE SEQUENCE [LARGE SCALE GENOMIC DNA]</scope>
</reference>
<reference evidence="10" key="4">
    <citation type="submission" date="2025-08" db="UniProtKB">
        <authorList>
            <consortium name="Ensembl"/>
        </authorList>
    </citation>
    <scope>IDENTIFICATION</scope>
</reference>
<keyword evidence="3" id="KW-0732">Signal</keyword>
<keyword evidence="5 8" id="KW-0472">Membrane</keyword>
<evidence type="ECO:0000256" key="4">
    <source>
        <dbReference type="ARBA" id="ARBA00022859"/>
    </source>
</evidence>
<keyword evidence="7" id="KW-0325">Glycoprotein</keyword>
<dbReference type="Ensembl" id="ENSEEET00000014764.2">
    <property type="protein sequence ID" value="ENSEEEP00000014589.2"/>
    <property type="gene ID" value="ENSEEEG00000028554.1"/>
</dbReference>
<dbReference type="AlphaFoldDB" id="A0A4W4ERT8"/>
<proteinExistence type="predicted"/>
<dbReference type="Proteomes" id="UP000314983">
    <property type="component" value="Chromosome 19"/>
</dbReference>
<evidence type="ECO:0000256" key="2">
    <source>
        <dbReference type="ARBA" id="ARBA00022475"/>
    </source>
</evidence>
<reference evidence="10" key="5">
    <citation type="submission" date="2025-09" db="UniProtKB">
        <authorList>
            <consortium name="Ensembl"/>
        </authorList>
    </citation>
    <scope>IDENTIFICATION</scope>
</reference>
<dbReference type="GO" id="GO:0005886">
    <property type="term" value="C:plasma membrane"/>
    <property type="evidence" value="ECO:0007669"/>
    <property type="project" value="UniProtKB-SubCell"/>
</dbReference>
<dbReference type="InterPro" id="IPR013106">
    <property type="entry name" value="Ig_V-set"/>
</dbReference>
<keyword evidence="8" id="KW-1133">Transmembrane helix</keyword>
<accession>A0A4W4ERT8</accession>
<comment type="subcellular location">
    <subcellularLocation>
        <location evidence="1">Cell membrane</location>
    </subcellularLocation>
</comment>
<keyword evidence="2" id="KW-1003">Cell membrane</keyword>
<dbReference type="InterPro" id="IPR013783">
    <property type="entry name" value="Ig-like_fold"/>
</dbReference>
<dbReference type="SMART" id="SM00406">
    <property type="entry name" value="IGv"/>
    <property type="match status" value="2"/>
</dbReference>
<dbReference type="Pfam" id="PF07686">
    <property type="entry name" value="V-set"/>
    <property type="match status" value="2"/>
</dbReference>
<evidence type="ECO:0000256" key="8">
    <source>
        <dbReference type="SAM" id="Phobius"/>
    </source>
</evidence>
<evidence type="ECO:0000313" key="10">
    <source>
        <dbReference type="Ensembl" id="ENSEEEP00000014589.2"/>
    </source>
</evidence>
<reference evidence="11" key="1">
    <citation type="journal article" date="2014" name="Science">
        <title>Nonhuman genetics. Genomic basis for the convergent evolution of electric organs.</title>
        <authorList>
            <person name="Gallant J.R."/>
            <person name="Traeger L.L."/>
            <person name="Volkening J.D."/>
            <person name="Moffett H."/>
            <person name="Chen P.H."/>
            <person name="Novina C.D."/>
            <person name="Phillips G.N.Jr."/>
            <person name="Anand R."/>
            <person name="Wells G.B."/>
            <person name="Pinch M."/>
            <person name="Guth R."/>
            <person name="Unguez G.A."/>
            <person name="Albert J.S."/>
            <person name="Zakon H.H."/>
            <person name="Samanta M.P."/>
            <person name="Sussman M.R."/>
        </authorList>
    </citation>
    <scope>NUCLEOTIDE SEQUENCE [LARGE SCALE GENOMIC DNA]</scope>
</reference>
<keyword evidence="11" id="KW-1185">Reference proteome</keyword>
<feature type="transmembrane region" description="Helical" evidence="8">
    <location>
        <begin position="299"/>
        <end position="321"/>
    </location>
</feature>
<dbReference type="PANTHER" id="PTHR19433:SF127">
    <property type="entry name" value="NITR9"/>
    <property type="match status" value="1"/>
</dbReference>
<feature type="domain" description="Ig-like" evidence="9">
    <location>
        <begin position="31"/>
        <end position="113"/>
    </location>
</feature>
<dbReference type="GO" id="GO:0002376">
    <property type="term" value="P:immune system process"/>
    <property type="evidence" value="ECO:0007669"/>
    <property type="project" value="UniProtKB-KW"/>
</dbReference>
<evidence type="ECO:0000256" key="3">
    <source>
        <dbReference type="ARBA" id="ARBA00022729"/>
    </source>
</evidence>
<evidence type="ECO:0000259" key="9">
    <source>
        <dbReference type="PROSITE" id="PS50835"/>
    </source>
</evidence>